<evidence type="ECO:0000256" key="5">
    <source>
        <dbReference type="ARBA" id="ARBA00022741"/>
    </source>
</evidence>
<evidence type="ECO:0000313" key="12">
    <source>
        <dbReference type="Proteomes" id="UP000298602"/>
    </source>
</evidence>
<dbReference type="GO" id="GO:0005524">
    <property type="term" value="F:ATP binding"/>
    <property type="evidence" value="ECO:0007669"/>
    <property type="project" value="UniProtKB-UniRule"/>
</dbReference>
<evidence type="ECO:0000313" key="11">
    <source>
        <dbReference type="EMBL" id="QCQ23389.1"/>
    </source>
</evidence>
<dbReference type="InterPro" id="IPR041727">
    <property type="entry name" value="NAGK-C"/>
</dbReference>
<keyword evidence="2 9" id="KW-0055">Arginine biosynthesis</keyword>
<evidence type="ECO:0000256" key="2">
    <source>
        <dbReference type="ARBA" id="ARBA00022571"/>
    </source>
</evidence>
<feature type="site" description="Transition state stabilizer" evidence="9">
    <location>
        <position position="26"/>
    </location>
</feature>
<evidence type="ECO:0000256" key="9">
    <source>
        <dbReference type="HAMAP-Rule" id="MF_00082"/>
    </source>
</evidence>
<sequence>MHEKARLLIEALPYIRRFSGKTVVIKYGGHAMKDEELKGSFAQDIVLMKYIGIHPVVVHGGGPQIGRMLERLGKKSDFLGGMRVTDEDTMDIVEMVLVGKVNKEIVTLINRHGGRAIGLSGKDGRLIEARKLHLFRYQGDDRPPEILDLGLVGEVARINVEILRILEKSNLIPVVAPVGVGKSDETYNINADLVAGRIAGALRAEKLILMTDVQGVLDADGRLVSSLTVAEAADLLQDDVLKGGMIPKVQCAIDAVQAGVQKVHIVDGRLPHSVLLELFTDAGIGTEIVKRTGGSRPGEEESDS</sequence>
<dbReference type="Pfam" id="PF00696">
    <property type="entry name" value="AA_kinase"/>
    <property type="match status" value="1"/>
</dbReference>
<evidence type="ECO:0000259" key="10">
    <source>
        <dbReference type="Pfam" id="PF00696"/>
    </source>
</evidence>
<gene>
    <name evidence="9 11" type="primary">argB</name>
    <name evidence="11" type="ORF">FDQ92_00915</name>
</gene>
<keyword evidence="12" id="KW-1185">Reference proteome</keyword>
<feature type="binding site" evidence="9">
    <location>
        <position position="188"/>
    </location>
    <ligand>
        <name>substrate</name>
    </ligand>
</feature>
<dbReference type="InterPro" id="IPR004662">
    <property type="entry name" value="AcgluKinase_fam"/>
</dbReference>
<dbReference type="SUPFAM" id="SSF53633">
    <property type="entry name" value="Carbamate kinase-like"/>
    <property type="match status" value="1"/>
</dbReference>
<dbReference type="FunFam" id="3.40.1160.10:FF:000004">
    <property type="entry name" value="Acetylglutamate kinase"/>
    <property type="match status" value="1"/>
</dbReference>
<dbReference type="GO" id="GO:0042450">
    <property type="term" value="P:L-arginine biosynthetic process via ornithine"/>
    <property type="evidence" value="ECO:0007669"/>
    <property type="project" value="UniProtKB-UniRule"/>
</dbReference>
<dbReference type="GO" id="GO:0003991">
    <property type="term" value="F:acetylglutamate kinase activity"/>
    <property type="evidence" value="ECO:0007669"/>
    <property type="project" value="UniProtKB-UniRule"/>
</dbReference>
<dbReference type="InterPro" id="IPR037528">
    <property type="entry name" value="ArgB"/>
</dbReference>
<keyword evidence="7 9" id="KW-0067">ATP-binding</keyword>
<comment type="pathway">
    <text evidence="1 9">Amino-acid biosynthesis; L-arginine biosynthesis; N(2)-acetyl-L-ornithine from L-glutamate: step 2/4.</text>
</comment>
<comment type="catalytic activity">
    <reaction evidence="8 9">
        <text>N-acetyl-L-glutamate + ATP = N-acetyl-L-glutamyl 5-phosphate + ADP</text>
        <dbReference type="Rhea" id="RHEA:14629"/>
        <dbReference type="ChEBI" id="CHEBI:30616"/>
        <dbReference type="ChEBI" id="CHEBI:44337"/>
        <dbReference type="ChEBI" id="CHEBI:57936"/>
        <dbReference type="ChEBI" id="CHEBI:456216"/>
        <dbReference type="EC" id="2.7.2.8"/>
    </reaction>
</comment>
<keyword evidence="3 9" id="KW-0028">Amino-acid biosynthesis</keyword>
<organism evidence="11 12">
    <name type="scientific">Desulfoglaeba alkanexedens ALDC</name>
    <dbReference type="NCBI Taxonomy" id="980445"/>
    <lineage>
        <taxon>Bacteria</taxon>
        <taxon>Pseudomonadati</taxon>
        <taxon>Thermodesulfobacteriota</taxon>
        <taxon>Syntrophobacteria</taxon>
        <taxon>Syntrophobacterales</taxon>
        <taxon>Syntrophobacteraceae</taxon>
        <taxon>Desulfoglaeba</taxon>
    </lineage>
</organism>
<dbReference type="Proteomes" id="UP000298602">
    <property type="component" value="Chromosome"/>
</dbReference>
<dbReference type="InterPro" id="IPR036393">
    <property type="entry name" value="AceGlu_kinase-like_sf"/>
</dbReference>
<feature type="binding site" evidence="9">
    <location>
        <position position="83"/>
    </location>
    <ligand>
        <name>substrate</name>
    </ligand>
</feature>
<reference evidence="11 12" key="1">
    <citation type="submission" date="2019-05" db="EMBL/GenBank/DDBJ databases">
        <title>The Complete Genome Sequence of the n-alkane-degrading Desulfoglaeba alkanexedens ALDC reveals multiple alkylsuccinate synthase gene clusters.</title>
        <authorList>
            <person name="Callaghan A.V."/>
            <person name="Davidova I.A."/>
            <person name="Duncan K.E."/>
            <person name="Morris B."/>
            <person name="McInerney M.J."/>
        </authorList>
    </citation>
    <scope>NUCLEOTIDE SEQUENCE [LARGE SCALE GENOMIC DNA]</scope>
    <source>
        <strain evidence="11 12">ALDC</strain>
    </source>
</reference>
<dbReference type="PANTHER" id="PTHR23342">
    <property type="entry name" value="N-ACETYLGLUTAMATE SYNTHASE"/>
    <property type="match status" value="1"/>
</dbReference>
<keyword evidence="5 9" id="KW-0547">Nucleotide-binding</keyword>
<dbReference type="GO" id="GO:0005737">
    <property type="term" value="C:cytoplasm"/>
    <property type="evidence" value="ECO:0007669"/>
    <property type="project" value="UniProtKB-SubCell"/>
</dbReference>
<dbReference type="PIRSF" id="PIRSF000728">
    <property type="entry name" value="NAGK"/>
    <property type="match status" value="1"/>
</dbReference>
<dbReference type="InterPro" id="IPR001048">
    <property type="entry name" value="Asp/Glu/Uridylate_kinase"/>
</dbReference>
<keyword evidence="6 9" id="KW-0418">Kinase</keyword>
<evidence type="ECO:0000256" key="4">
    <source>
        <dbReference type="ARBA" id="ARBA00022679"/>
    </source>
</evidence>
<dbReference type="CDD" id="cd04250">
    <property type="entry name" value="AAK_NAGK-C"/>
    <property type="match status" value="1"/>
</dbReference>
<keyword evidence="9" id="KW-0963">Cytoplasm</keyword>
<dbReference type="EC" id="2.7.2.8" evidence="9"/>
<dbReference type="OrthoDB" id="9803155at2"/>
<evidence type="ECO:0000256" key="8">
    <source>
        <dbReference type="ARBA" id="ARBA00048141"/>
    </source>
</evidence>
<dbReference type="PANTHER" id="PTHR23342:SF0">
    <property type="entry name" value="N-ACETYLGLUTAMATE SYNTHASE, MITOCHONDRIAL"/>
    <property type="match status" value="1"/>
</dbReference>
<feature type="domain" description="Aspartate/glutamate/uridylate kinase" evidence="10">
    <location>
        <begin position="21"/>
        <end position="267"/>
    </location>
</feature>
<feature type="site" description="Transition state stabilizer" evidence="9">
    <location>
        <position position="248"/>
    </location>
</feature>
<comment type="subcellular location">
    <subcellularLocation>
        <location evidence="9">Cytoplasm</location>
    </subcellularLocation>
</comment>
<dbReference type="UniPathway" id="UPA00068">
    <property type="reaction ID" value="UER00107"/>
</dbReference>
<reference evidence="11 12" key="2">
    <citation type="submission" date="2019-05" db="EMBL/GenBank/DDBJ databases">
        <authorList>
            <person name="Suflita J.M."/>
            <person name="Marks C.R."/>
        </authorList>
    </citation>
    <scope>NUCLEOTIDE SEQUENCE [LARGE SCALE GENOMIC DNA]</scope>
    <source>
        <strain evidence="11 12">ALDC</strain>
    </source>
</reference>
<comment type="similarity">
    <text evidence="9">Belongs to the acetylglutamate kinase family. ArgB subfamily.</text>
</comment>
<accession>A0A4P8L5V9</accession>
<feature type="binding site" evidence="9">
    <location>
        <begin position="61"/>
        <end position="62"/>
    </location>
    <ligand>
        <name>substrate</name>
    </ligand>
</feature>
<name>A0A4P8L5V9_9BACT</name>
<comment type="function">
    <text evidence="9">Catalyzes the ATP-dependent phosphorylation of N-acetyl-L-glutamate.</text>
</comment>
<dbReference type="HAMAP" id="MF_00082">
    <property type="entry name" value="ArgB"/>
    <property type="match status" value="1"/>
</dbReference>
<keyword evidence="4 9" id="KW-0808">Transferase</keyword>
<dbReference type="Gene3D" id="3.40.1160.10">
    <property type="entry name" value="Acetylglutamate kinase-like"/>
    <property type="match status" value="1"/>
</dbReference>
<evidence type="ECO:0000256" key="7">
    <source>
        <dbReference type="ARBA" id="ARBA00022840"/>
    </source>
</evidence>
<proteinExistence type="inferred from homology"/>
<dbReference type="KEGG" id="dax:FDQ92_00915"/>
<evidence type="ECO:0000256" key="6">
    <source>
        <dbReference type="ARBA" id="ARBA00022777"/>
    </source>
</evidence>
<dbReference type="NCBIfam" id="TIGR00761">
    <property type="entry name" value="argB"/>
    <property type="match status" value="1"/>
</dbReference>
<protein>
    <recommendedName>
        <fullName evidence="9">Acetylglutamate kinase</fullName>
        <ecNumber evidence="9">2.7.2.8</ecNumber>
    </recommendedName>
    <alternativeName>
        <fullName evidence="9">N-acetyl-L-glutamate 5-phosphotransferase</fullName>
    </alternativeName>
    <alternativeName>
        <fullName evidence="9">NAG kinase</fullName>
        <shortName evidence="9">NAGK</shortName>
    </alternativeName>
</protein>
<dbReference type="EMBL" id="CP040098">
    <property type="protein sequence ID" value="QCQ23389.1"/>
    <property type="molecule type" value="Genomic_DNA"/>
</dbReference>
<evidence type="ECO:0000256" key="1">
    <source>
        <dbReference type="ARBA" id="ARBA00004828"/>
    </source>
</evidence>
<dbReference type="AlphaFoldDB" id="A0A4P8L5V9"/>
<evidence type="ECO:0000256" key="3">
    <source>
        <dbReference type="ARBA" id="ARBA00022605"/>
    </source>
</evidence>